<evidence type="ECO:0000313" key="2">
    <source>
        <dbReference type="Proteomes" id="UP000527616"/>
    </source>
</evidence>
<dbReference type="PANTHER" id="PTHR36452:SF1">
    <property type="entry name" value="DUF2461 DOMAIN-CONTAINING PROTEIN"/>
    <property type="match status" value="1"/>
</dbReference>
<name>A0A7Z0D802_9ACTN</name>
<gene>
    <name evidence="1" type="ORF">GGQ54_001075</name>
</gene>
<evidence type="ECO:0000313" key="1">
    <source>
        <dbReference type="EMBL" id="NYI70515.1"/>
    </source>
</evidence>
<dbReference type="EMBL" id="JACBZS010000001">
    <property type="protein sequence ID" value="NYI70515.1"/>
    <property type="molecule type" value="Genomic_DNA"/>
</dbReference>
<dbReference type="RefSeq" id="WP_179444463.1">
    <property type="nucleotide sequence ID" value="NZ_JACBZS010000001.1"/>
</dbReference>
<comment type="caution">
    <text evidence="1">The sequence shown here is derived from an EMBL/GenBank/DDBJ whole genome shotgun (WGS) entry which is preliminary data.</text>
</comment>
<sequence>MTKSTTHASDFKGLPPELFGFLEGLEADNSKAYFDANRKIYDNSVKAPVDALKDELERDFGPLKVFRMNRDIRFSKDKSPYKTWVGFTTTDRAVGGIGSFWQATAEGMKVATGAMMLESDQLSRYRDALVNDGPGGEFDQIRADLAADAMEVGPGDMPQYKRVPVGCPKDHPRSAELLWKGAIVIQSYDRARWMHTDVVADRVRAVWSSAQPLLDWFERHVGDSAKPARKR</sequence>
<dbReference type="AlphaFoldDB" id="A0A7Z0D802"/>
<protein>
    <submittedName>
        <fullName evidence="1">Uncharacterized protein (TIGR02453 family)</fullName>
    </submittedName>
</protein>
<dbReference type="PANTHER" id="PTHR36452">
    <property type="entry name" value="CHROMOSOME 12, WHOLE GENOME SHOTGUN SEQUENCE"/>
    <property type="match status" value="1"/>
</dbReference>
<dbReference type="InterPro" id="IPR012808">
    <property type="entry name" value="CHP02453"/>
</dbReference>
<dbReference type="Proteomes" id="UP000527616">
    <property type="component" value="Unassembled WGS sequence"/>
</dbReference>
<reference evidence="1 2" key="1">
    <citation type="submission" date="2020-07" db="EMBL/GenBank/DDBJ databases">
        <title>Sequencing the genomes of 1000 actinobacteria strains.</title>
        <authorList>
            <person name="Klenk H.-P."/>
        </authorList>
    </citation>
    <scope>NUCLEOTIDE SEQUENCE [LARGE SCALE GENOMIC DNA]</scope>
    <source>
        <strain evidence="1 2">DSM 103164</strain>
    </source>
</reference>
<accession>A0A7Z0D802</accession>
<dbReference type="Pfam" id="PF09365">
    <property type="entry name" value="DUF2461"/>
    <property type="match status" value="1"/>
</dbReference>
<proteinExistence type="predicted"/>
<organism evidence="1 2">
    <name type="scientific">Naumannella cuiyingiana</name>
    <dbReference type="NCBI Taxonomy" id="1347891"/>
    <lineage>
        <taxon>Bacteria</taxon>
        <taxon>Bacillati</taxon>
        <taxon>Actinomycetota</taxon>
        <taxon>Actinomycetes</taxon>
        <taxon>Propionibacteriales</taxon>
        <taxon>Propionibacteriaceae</taxon>
        <taxon>Naumannella</taxon>
    </lineage>
</organism>
<dbReference type="PIRSF" id="PIRSF028451">
    <property type="entry name" value="UCP028451"/>
    <property type="match status" value="1"/>
</dbReference>
<keyword evidence="2" id="KW-1185">Reference proteome</keyword>
<dbReference type="InterPro" id="IPR015996">
    <property type="entry name" value="UCP028451"/>
</dbReference>